<evidence type="ECO:0000313" key="3">
    <source>
        <dbReference type="Proteomes" id="UP000638560"/>
    </source>
</evidence>
<evidence type="ECO:0000256" key="1">
    <source>
        <dbReference type="SAM" id="Coils"/>
    </source>
</evidence>
<keyword evidence="3" id="KW-1185">Reference proteome</keyword>
<comment type="caution">
    <text evidence="2">The sequence shown here is derived from an EMBL/GenBank/DDBJ whole genome shotgun (WGS) entry which is preliminary data.</text>
</comment>
<gene>
    <name evidence="2" type="ORF">I0C86_30895</name>
</gene>
<dbReference type="RefSeq" id="WP_196204846.1">
    <property type="nucleotide sequence ID" value="NZ_JADPUN010000266.1"/>
</dbReference>
<keyword evidence="1" id="KW-0175">Coiled coil</keyword>
<sequence length="95" mass="10618">MYVHAFSSGPEPPPPLSREQQIEKLRQEVDSYQKALIELQQRLNEARSRLGLISKIVRDRERTQRAPGVSWAAVRAALYAKPDSLGGVGPDLPIL</sequence>
<proteinExistence type="predicted"/>
<reference evidence="2 3" key="1">
    <citation type="submission" date="2020-11" db="EMBL/GenBank/DDBJ databases">
        <title>A novel isolate from a Black sea contaminated sediment with potential to produce alkanes: Plantactinospora alkalitolerans sp. nov.</title>
        <authorList>
            <person name="Carro L."/>
            <person name="Veyisoglu A."/>
            <person name="Guven K."/>
            <person name="Schumann P."/>
            <person name="Klenk H.-P."/>
            <person name="Sahin N."/>
        </authorList>
    </citation>
    <scope>NUCLEOTIDE SEQUENCE [LARGE SCALE GENOMIC DNA]</scope>
    <source>
        <strain evidence="2 3">S1510</strain>
    </source>
</reference>
<evidence type="ECO:0000313" key="2">
    <source>
        <dbReference type="EMBL" id="MBF9133336.1"/>
    </source>
</evidence>
<dbReference type="Proteomes" id="UP000638560">
    <property type="component" value="Unassembled WGS sequence"/>
</dbReference>
<organism evidence="2 3">
    <name type="scientific">Plantactinospora alkalitolerans</name>
    <dbReference type="NCBI Taxonomy" id="2789879"/>
    <lineage>
        <taxon>Bacteria</taxon>
        <taxon>Bacillati</taxon>
        <taxon>Actinomycetota</taxon>
        <taxon>Actinomycetes</taxon>
        <taxon>Micromonosporales</taxon>
        <taxon>Micromonosporaceae</taxon>
        <taxon>Plantactinospora</taxon>
    </lineage>
</organism>
<name>A0ABS0H4V0_9ACTN</name>
<dbReference type="EMBL" id="JADPUN010000266">
    <property type="protein sequence ID" value="MBF9133336.1"/>
    <property type="molecule type" value="Genomic_DNA"/>
</dbReference>
<protein>
    <submittedName>
        <fullName evidence="2">Uncharacterized protein</fullName>
    </submittedName>
</protein>
<accession>A0ABS0H4V0</accession>
<feature type="coiled-coil region" evidence="1">
    <location>
        <begin position="22"/>
        <end position="49"/>
    </location>
</feature>